<name>A0A1H0BJR6_9SPHI</name>
<reference evidence="2" key="1">
    <citation type="submission" date="2016-10" db="EMBL/GenBank/DDBJ databases">
        <authorList>
            <person name="Varghese N."/>
            <person name="Submissions S."/>
        </authorList>
    </citation>
    <scope>NUCLEOTIDE SEQUENCE [LARGE SCALE GENOMIC DNA]</scope>
    <source>
        <strain evidence="2">DSM 19110</strain>
    </source>
</reference>
<proteinExistence type="predicted"/>
<dbReference type="AlphaFoldDB" id="A0A1H0BJR6"/>
<gene>
    <name evidence="1" type="ORF">SAMN05421820_107433</name>
</gene>
<dbReference type="EMBL" id="FNGY01000007">
    <property type="protein sequence ID" value="SDN45908.1"/>
    <property type="molecule type" value="Genomic_DNA"/>
</dbReference>
<dbReference type="OrthoDB" id="755028at2"/>
<evidence type="ECO:0000313" key="2">
    <source>
        <dbReference type="Proteomes" id="UP000183200"/>
    </source>
</evidence>
<organism evidence="1 2">
    <name type="scientific">Pedobacter steynii</name>
    <dbReference type="NCBI Taxonomy" id="430522"/>
    <lineage>
        <taxon>Bacteria</taxon>
        <taxon>Pseudomonadati</taxon>
        <taxon>Bacteroidota</taxon>
        <taxon>Sphingobacteriia</taxon>
        <taxon>Sphingobacteriales</taxon>
        <taxon>Sphingobacteriaceae</taxon>
        <taxon>Pedobacter</taxon>
    </lineage>
</organism>
<accession>A0A1H0BJR6</accession>
<evidence type="ECO:0008006" key="3">
    <source>
        <dbReference type="Google" id="ProtNLM"/>
    </source>
</evidence>
<protein>
    <recommendedName>
        <fullName evidence="3">HmuY protein</fullName>
    </recommendedName>
</protein>
<dbReference type="Proteomes" id="UP000183200">
    <property type="component" value="Unassembled WGS sequence"/>
</dbReference>
<evidence type="ECO:0000313" key="1">
    <source>
        <dbReference type="EMBL" id="SDN45908.1"/>
    </source>
</evidence>
<dbReference type="RefSeq" id="WP_074610752.1">
    <property type="nucleotide sequence ID" value="NZ_FNGY01000007.1"/>
</dbReference>
<sequence>MKNNLLKLTLGVAMIAVLGTACKKENEGTPDQKLALNEAKAVIPVDGTAAGQVTNSSASPTAWTAVNYSLLNNATAPALTAQVKFESNFNGNITKLSGYALGYYDSPSVTNVSGITLTDISSVSLGLSTLGSNSTTTVGWYDYNRTTRVITPVAQRYAVVANNTSIAAATAVYVVQLDAVTPTGTTGPFTTTVDFHTKRLK</sequence>
<dbReference type="STRING" id="430522.BFS30_18700"/>
<keyword evidence="2" id="KW-1185">Reference proteome</keyword>
<dbReference type="PROSITE" id="PS51257">
    <property type="entry name" value="PROKAR_LIPOPROTEIN"/>
    <property type="match status" value="1"/>
</dbReference>